<dbReference type="PROSITE" id="PS50110">
    <property type="entry name" value="RESPONSE_REGULATORY"/>
    <property type="match status" value="1"/>
</dbReference>
<dbReference type="Pfam" id="PF25601">
    <property type="entry name" value="AAA_lid_14"/>
    <property type="match status" value="1"/>
</dbReference>
<dbReference type="InterPro" id="IPR011006">
    <property type="entry name" value="CheY-like_superfamily"/>
</dbReference>
<dbReference type="InterPro" id="IPR002197">
    <property type="entry name" value="HTH_Fis"/>
</dbReference>
<evidence type="ECO:0000256" key="4">
    <source>
        <dbReference type="ARBA" id="ARBA00023163"/>
    </source>
</evidence>
<dbReference type="InterPro" id="IPR009057">
    <property type="entry name" value="Homeodomain-like_sf"/>
</dbReference>
<dbReference type="Pfam" id="PF00158">
    <property type="entry name" value="Sigma54_activat"/>
    <property type="match status" value="1"/>
</dbReference>
<dbReference type="Gene3D" id="3.40.50.300">
    <property type="entry name" value="P-loop containing nucleotide triphosphate hydrolases"/>
    <property type="match status" value="1"/>
</dbReference>
<organism evidence="8 9">
    <name type="scientific">Roseimicrobium gellanilyticum</name>
    <dbReference type="NCBI Taxonomy" id="748857"/>
    <lineage>
        <taxon>Bacteria</taxon>
        <taxon>Pseudomonadati</taxon>
        <taxon>Verrucomicrobiota</taxon>
        <taxon>Verrucomicrobiia</taxon>
        <taxon>Verrucomicrobiales</taxon>
        <taxon>Verrucomicrobiaceae</taxon>
        <taxon>Roseimicrobium</taxon>
    </lineage>
</organism>
<dbReference type="InterPro" id="IPR002078">
    <property type="entry name" value="Sigma_54_int"/>
</dbReference>
<dbReference type="InterPro" id="IPR027417">
    <property type="entry name" value="P-loop_NTPase"/>
</dbReference>
<dbReference type="PROSITE" id="PS50045">
    <property type="entry name" value="SIGMA54_INTERACT_4"/>
    <property type="match status" value="1"/>
</dbReference>
<dbReference type="GO" id="GO:0005524">
    <property type="term" value="F:ATP binding"/>
    <property type="evidence" value="ECO:0007669"/>
    <property type="project" value="UniProtKB-KW"/>
</dbReference>
<keyword evidence="2" id="KW-0067">ATP-binding</keyword>
<dbReference type="SUPFAM" id="SSF52540">
    <property type="entry name" value="P-loop containing nucleoside triphosphate hydrolases"/>
    <property type="match status" value="1"/>
</dbReference>
<accession>A0A366HQE9</accession>
<dbReference type="AlphaFoldDB" id="A0A366HQE9"/>
<dbReference type="GO" id="GO:0000160">
    <property type="term" value="P:phosphorelay signal transduction system"/>
    <property type="evidence" value="ECO:0007669"/>
    <property type="project" value="InterPro"/>
</dbReference>
<dbReference type="GO" id="GO:0043565">
    <property type="term" value="F:sequence-specific DNA binding"/>
    <property type="evidence" value="ECO:0007669"/>
    <property type="project" value="InterPro"/>
</dbReference>
<dbReference type="Gene3D" id="1.10.10.60">
    <property type="entry name" value="Homeodomain-like"/>
    <property type="match status" value="1"/>
</dbReference>
<gene>
    <name evidence="8" type="ORF">DES53_103332</name>
</gene>
<dbReference type="Proteomes" id="UP000253426">
    <property type="component" value="Unassembled WGS sequence"/>
</dbReference>
<dbReference type="PANTHER" id="PTHR32071">
    <property type="entry name" value="TRANSCRIPTIONAL REGULATORY PROTEIN"/>
    <property type="match status" value="1"/>
</dbReference>
<name>A0A366HQE9_9BACT</name>
<feature type="domain" description="Sigma-54 factor interaction" evidence="6">
    <location>
        <begin position="139"/>
        <end position="357"/>
    </location>
</feature>
<dbReference type="SMART" id="SM00448">
    <property type="entry name" value="REC"/>
    <property type="match status" value="1"/>
</dbReference>
<reference evidence="8 9" key="1">
    <citation type="submission" date="2018-06" db="EMBL/GenBank/DDBJ databases">
        <title>Genomic Encyclopedia of Type Strains, Phase IV (KMG-IV): sequencing the most valuable type-strain genomes for metagenomic binning, comparative biology and taxonomic classification.</title>
        <authorList>
            <person name="Goeker M."/>
        </authorList>
    </citation>
    <scope>NUCLEOTIDE SEQUENCE [LARGE SCALE GENOMIC DNA]</scope>
    <source>
        <strain evidence="8 9">DSM 25532</strain>
    </source>
</reference>
<keyword evidence="4" id="KW-0804">Transcription</keyword>
<dbReference type="InterPro" id="IPR058031">
    <property type="entry name" value="AAA_lid_NorR"/>
</dbReference>
<keyword evidence="3" id="KW-0805">Transcription regulation</keyword>
<protein>
    <submittedName>
        <fullName evidence="8">Two-component system NtrC family response regulator/two-component system response regulator AtoC</fullName>
    </submittedName>
</protein>
<keyword evidence="9" id="KW-1185">Reference proteome</keyword>
<dbReference type="InterPro" id="IPR001789">
    <property type="entry name" value="Sig_transdc_resp-reg_receiver"/>
</dbReference>
<dbReference type="SUPFAM" id="SSF46689">
    <property type="entry name" value="Homeodomain-like"/>
    <property type="match status" value="1"/>
</dbReference>
<sequence>MAKVVITDDEAAILDLITKFCRGQGHEAIPCQTGSQGLAAIREHKPELLIVDLRIGETDGMDVIKQCRHESPSTAIIMITGHGSVETAVEAMRLGAFDYLTKPFELPDLKRTMDQALGGKGITVPVTAATSNLPQSSKIIGGSGVIQRILGIIHRVADNDSPVLLEGEFGVGKQLLARALHEASSRNGGPFKAIQCSALPPDLLEAELFGHGSPQNSIFTRTRGGTIHLGEIDHLPMRIQAQLNAYLEHAQPGMNGGSGLPCRLVTSTTAHLEDAIREGKFREDLYYKISVVPIVVPPLRERREDIPLLVEHFLREHALRVGGTMKKMEHYAQEFLERYPWPGNISELRNSVERAIAMAEGSTIKPADLPSKVTQKIEATTETTAVSSEPRTRLPIGSTLDDFVRSQEKLFINETLKFNNGSREKTASMLGISIATLYRKMELNVERRTTT</sequence>
<evidence type="ECO:0000313" key="8">
    <source>
        <dbReference type="EMBL" id="RBP45334.1"/>
    </source>
</evidence>
<evidence type="ECO:0000259" key="6">
    <source>
        <dbReference type="PROSITE" id="PS50045"/>
    </source>
</evidence>
<dbReference type="Pfam" id="PF02954">
    <property type="entry name" value="HTH_8"/>
    <property type="match status" value="1"/>
</dbReference>
<dbReference type="Gene3D" id="1.10.8.60">
    <property type="match status" value="1"/>
</dbReference>
<feature type="modified residue" description="4-aspartylphosphate" evidence="5">
    <location>
        <position position="52"/>
    </location>
</feature>
<dbReference type="RefSeq" id="WP_113958460.1">
    <property type="nucleotide sequence ID" value="NZ_QNRR01000003.1"/>
</dbReference>
<keyword evidence="1" id="KW-0547">Nucleotide-binding</keyword>
<evidence type="ECO:0000259" key="7">
    <source>
        <dbReference type="PROSITE" id="PS50110"/>
    </source>
</evidence>
<dbReference type="Gene3D" id="3.40.50.2300">
    <property type="match status" value="1"/>
</dbReference>
<evidence type="ECO:0000256" key="5">
    <source>
        <dbReference type="PROSITE-ProRule" id="PRU00169"/>
    </source>
</evidence>
<dbReference type="EMBL" id="QNRR01000003">
    <property type="protein sequence ID" value="RBP45334.1"/>
    <property type="molecule type" value="Genomic_DNA"/>
</dbReference>
<dbReference type="CDD" id="cd00009">
    <property type="entry name" value="AAA"/>
    <property type="match status" value="1"/>
</dbReference>
<evidence type="ECO:0000256" key="3">
    <source>
        <dbReference type="ARBA" id="ARBA00023015"/>
    </source>
</evidence>
<keyword evidence="5" id="KW-0597">Phosphoprotein</keyword>
<evidence type="ECO:0000313" key="9">
    <source>
        <dbReference type="Proteomes" id="UP000253426"/>
    </source>
</evidence>
<dbReference type="GO" id="GO:0006355">
    <property type="term" value="P:regulation of DNA-templated transcription"/>
    <property type="evidence" value="ECO:0007669"/>
    <property type="project" value="InterPro"/>
</dbReference>
<proteinExistence type="predicted"/>
<evidence type="ECO:0000256" key="1">
    <source>
        <dbReference type="ARBA" id="ARBA00022741"/>
    </source>
</evidence>
<comment type="caution">
    <text evidence="8">The sequence shown here is derived from an EMBL/GenBank/DDBJ whole genome shotgun (WGS) entry which is preliminary data.</text>
</comment>
<dbReference type="Pfam" id="PF00072">
    <property type="entry name" value="Response_reg"/>
    <property type="match status" value="1"/>
</dbReference>
<dbReference type="OrthoDB" id="9802354at2"/>
<dbReference type="SUPFAM" id="SSF52172">
    <property type="entry name" value="CheY-like"/>
    <property type="match status" value="1"/>
</dbReference>
<feature type="domain" description="Response regulatory" evidence="7">
    <location>
        <begin position="3"/>
        <end position="117"/>
    </location>
</feature>
<evidence type="ECO:0000256" key="2">
    <source>
        <dbReference type="ARBA" id="ARBA00022840"/>
    </source>
</evidence>